<dbReference type="InterPro" id="IPR000938">
    <property type="entry name" value="CAP-Gly_domain"/>
</dbReference>
<dbReference type="GO" id="GO:0005813">
    <property type="term" value="C:centrosome"/>
    <property type="evidence" value="ECO:0007669"/>
    <property type="project" value="InterPro"/>
</dbReference>
<feature type="region of interest" description="Disordered" evidence="1">
    <location>
        <begin position="446"/>
        <end position="471"/>
    </location>
</feature>
<feature type="compositionally biased region" description="Low complexity" evidence="1">
    <location>
        <begin position="91"/>
        <end position="101"/>
    </location>
</feature>
<dbReference type="GO" id="GO:0034453">
    <property type="term" value="P:microtubule anchoring"/>
    <property type="evidence" value="ECO:0007669"/>
    <property type="project" value="InterPro"/>
</dbReference>
<proteinExistence type="predicted"/>
<dbReference type="Gene3D" id="2.30.30.190">
    <property type="entry name" value="CAP Gly-rich-like domain"/>
    <property type="match status" value="1"/>
</dbReference>
<dbReference type="Pfam" id="PF01302">
    <property type="entry name" value="CAP_GLY"/>
    <property type="match status" value="1"/>
</dbReference>
<feature type="domain" description="CAP-Gly" evidence="2">
    <location>
        <begin position="233"/>
        <end position="275"/>
    </location>
</feature>
<dbReference type="Proteomes" id="UP000504611">
    <property type="component" value="Unplaced"/>
</dbReference>
<dbReference type="AlphaFoldDB" id="A0A6I9N0N3"/>
<dbReference type="KEGG" id="ncc:104943742"/>
<evidence type="ECO:0000256" key="1">
    <source>
        <dbReference type="SAM" id="MobiDB-lite"/>
    </source>
</evidence>
<feature type="region of interest" description="Disordered" evidence="1">
    <location>
        <begin position="294"/>
        <end position="354"/>
    </location>
</feature>
<sequence>AVPQPDLSRSSSVPEELSDEDPPTVTPTPVHGSPQRSHHEPEVKVSSTFDDQPSERLLVSKEKLSASVTLEEDKELETREASEAEKSNVISSNNNSAAEELNLNDRSSDSFSIKDVEGSSPRADAYHDDFESSVDSSPRGDHHHSKPASQISRKDEEEVEEEVSEDLSHRSGTSGASRHSARLLDFQSNAEESKLLNSAHSPPSPVRDEMLSFNIGDRVLVGGVQPGTLRFKGPTSFANGYWAGVELDKSEGSNNGTYDDVVYFECDKSHGIFAPPDKISHLPDKFEIYADTTEDEDSFCDPLSEKGDKETNKGGQESEKGDENEPTSNDFNNSGDKRVTDVSNNNVKESKHPIPNGTVIMLHFEDAPTTLLISDIDLGKQNQKKIAPRVEREEIAPRVEREEIDSRVEREEIAPRVEREEIDSRVERKEIAPLWRERRSPPVWRERRSPPVLRERRSPPAWKERRSPPVR</sequence>
<dbReference type="OrthoDB" id="306254at2759"/>
<organism evidence="3 4">
    <name type="scientific">Notothenia coriiceps</name>
    <name type="common">black rockcod</name>
    <dbReference type="NCBI Taxonomy" id="8208"/>
    <lineage>
        <taxon>Eukaryota</taxon>
        <taxon>Metazoa</taxon>
        <taxon>Chordata</taxon>
        <taxon>Craniata</taxon>
        <taxon>Vertebrata</taxon>
        <taxon>Euteleostomi</taxon>
        <taxon>Actinopterygii</taxon>
        <taxon>Neopterygii</taxon>
        <taxon>Teleostei</taxon>
        <taxon>Neoteleostei</taxon>
        <taxon>Acanthomorphata</taxon>
        <taxon>Eupercaria</taxon>
        <taxon>Perciformes</taxon>
        <taxon>Notothenioidei</taxon>
        <taxon>Nototheniidae</taxon>
        <taxon>Notothenia</taxon>
    </lineage>
</organism>
<accession>A0A6I9N0N3</accession>
<dbReference type="PANTHER" id="PTHR13958:SF3">
    <property type="entry name" value="CAP-GLY DOMAIN-CONTAINING PROTEIN-RELATED"/>
    <property type="match status" value="1"/>
</dbReference>
<dbReference type="PROSITE" id="PS50245">
    <property type="entry name" value="CAP_GLY_2"/>
    <property type="match status" value="1"/>
</dbReference>
<dbReference type="PANTHER" id="PTHR13958">
    <property type="entry name" value="CENTROSOME-ASSOCIATED PROTEIN 350"/>
    <property type="match status" value="1"/>
</dbReference>
<gene>
    <name evidence="4" type="primary">LOC104943742</name>
</gene>
<reference evidence="4" key="1">
    <citation type="submission" date="2025-08" db="UniProtKB">
        <authorList>
            <consortium name="RefSeq"/>
        </authorList>
    </citation>
    <scope>IDENTIFICATION</scope>
    <source>
        <tissue evidence="4">Muscle</tissue>
    </source>
</reference>
<evidence type="ECO:0000313" key="3">
    <source>
        <dbReference type="Proteomes" id="UP000504611"/>
    </source>
</evidence>
<dbReference type="GeneID" id="104943742"/>
<dbReference type="RefSeq" id="XP_010767510.1">
    <property type="nucleotide sequence ID" value="XM_010769208.1"/>
</dbReference>
<feature type="non-terminal residue" evidence="4">
    <location>
        <position position="1"/>
    </location>
</feature>
<feature type="compositionally biased region" description="Basic and acidic residues" evidence="1">
    <location>
        <begin position="303"/>
        <end position="323"/>
    </location>
</feature>
<dbReference type="SUPFAM" id="SSF74924">
    <property type="entry name" value="Cap-Gly domain"/>
    <property type="match status" value="1"/>
</dbReference>
<protein>
    <submittedName>
        <fullName evidence="4">Centrosome-associated protein 350-like</fullName>
    </submittedName>
</protein>
<dbReference type="InterPro" id="IPR036859">
    <property type="entry name" value="CAP-Gly_dom_sf"/>
</dbReference>
<feature type="compositionally biased region" description="Basic and acidic residues" evidence="1">
    <location>
        <begin position="106"/>
        <end position="117"/>
    </location>
</feature>
<dbReference type="SMART" id="SM01052">
    <property type="entry name" value="CAP_GLY"/>
    <property type="match status" value="1"/>
</dbReference>
<dbReference type="GO" id="GO:0008017">
    <property type="term" value="F:microtubule binding"/>
    <property type="evidence" value="ECO:0007669"/>
    <property type="project" value="InterPro"/>
</dbReference>
<name>A0A6I9N0N3_9TELE</name>
<feature type="compositionally biased region" description="Basic and acidic residues" evidence="1">
    <location>
        <begin position="76"/>
        <end position="86"/>
    </location>
</feature>
<feature type="region of interest" description="Disordered" evidence="1">
    <location>
        <begin position="1"/>
        <end position="186"/>
    </location>
</feature>
<dbReference type="InterPro" id="IPR028750">
    <property type="entry name" value="CEP350/CC187"/>
</dbReference>
<evidence type="ECO:0000259" key="2">
    <source>
        <dbReference type="PROSITE" id="PS50245"/>
    </source>
</evidence>
<keyword evidence="3" id="KW-1185">Reference proteome</keyword>
<evidence type="ECO:0000313" key="4">
    <source>
        <dbReference type="RefSeq" id="XP_010767510.1"/>
    </source>
</evidence>